<evidence type="ECO:0000313" key="3">
    <source>
        <dbReference type="Proteomes" id="UP001596037"/>
    </source>
</evidence>
<reference evidence="3" key="1">
    <citation type="journal article" date="2019" name="Int. J. Syst. Evol. Microbiol.">
        <title>The Global Catalogue of Microorganisms (GCM) 10K type strain sequencing project: providing services to taxonomists for standard genome sequencing and annotation.</title>
        <authorList>
            <consortium name="The Broad Institute Genomics Platform"/>
            <consortium name="The Broad Institute Genome Sequencing Center for Infectious Disease"/>
            <person name="Wu L."/>
            <person name="Ma J."/>
        </authorList>
    </citation>
    <scope>NUCLEOTIDE SEQUENCE [LARGE SCALE GENOMIC DNA]</scope>
    <source>
        <strain evidence="3">CCUG 57401</strain>
    </source>
</reference>
<dbReference type="InterPro" id="IPR036390">
    <property type="entry name" value="WH_DNA-bd_sf"/>
</dbReference>
<protein>
    <submittedName>
        <fullName evidence="2">MarR family winged helix-turn-helix transcriptional regulator</fullName>
    </submittedName>
</protein>
<dbReference type="InterPro" id="IPR000835">
    <property type="entry name" value="HTH_MarR-typ"/>
</dbReference>
<dbReference type="SMART" id="SM00347">
    <property type="entry name" value="HTH_MARR"/>
    <property type="match status" value="1"/>
</dbReference>
<proteinExistence type="predicted"/>
<dbReference type="PROSITE" id="PS50995">
    <property type="entry name" value="HTH_MARR_2"/>
    <property type="match status" value="1"/>
</dbReference>
<accession>A0ABW0N7T6</accession>
<evidence type="ECO:0000313" key="2">
    <source>
        <dbReference type="EMBL" id="MFC5496341.1"/>
    </source>
</evidence>
<name>A0ABW0N7T6_9BURK</name>
<sequence>MTQQPTRRSGATPAKETLEALSSFRYHLRMFMRFSEDAAAAEGITSLQYQLLLHVCGFPGREWATVGELAERLQSRHHGTVALVSRCEEAGLVERRRDPTDRRQVQVHLLPTGRRHLKRLAALHRGELGALYRAIGQLKDEAEWLEREQERSAG</sequence>
<comment type="caution">
    <text evidence="2">The sequence shown here is derived from an EMBL/GenBank/DDBJ whole genome shotgun (WGS) entry which is preliminary data.</text>
</comment>
<dbReference type="PANTHER" id="PTHR33164:SF104">
    <property type="entry name" value="TRANSCRIPTIONAL REGULATORY PROTEIN"/>
    <property type="match status" value="1"/>
</dbReference>
<keyword evidence="3" id="KW-1185">Reference proteome</keyword>
<dbReference type="RefSeq" id="WP_376848366.1">
    <property type="nucleotide sequence ID" value="NZ_JBHSMF010000002.1"/>
</dbReference>
<dbReference type="InterPro" id="IPR039422">
    <property type="entry name" value="MarR/SlyA-like"/>
</dbReference>
<organism evidence="2 3">
    <name type="scientific">Caenimonas terrae</name>
    <dbReference type="NCBI Taxonomy" id="696074"/>
    <lineage>
        <taxon>Bacteria</taxon>
        <taxon>Pseudomonadati</taxon>
        <taxon>Pseudomonadota</taxon>
        <taxon>Betaproteobacteria</taxon>
        <taxon>Burkholderiales</taxon>
        <taxon>Comamonadaceae</taxon>
        <taxon>Caenimonas</taxon>
    </lineage>
</organism>
<evidence type="ECO:0000259" key="1">
    <source>
        <dbReference type="PROSITE" id="PS50995"/>
    </source>
</evidence>
<gene>
    <name evidence="2" type="ORF">ACFPOE_02250</name>
</gene>
<dbReference type="Pfam" id="PF12802">
    <property type="entry name" value="MarR_2"/>
    <property type="match status" value="1"/>
</dbReference>
<dbReference type="InterPro" id="IPR036388">
    <property type="entry name" value="WH-like_DNA-bd_sf"/>
</dbReference>
<dbReference type="PANTHER" id="PTHR33164">
    <property type="entry name" value="TRANSCRIPTIONAL REGULATOR, MARR FAMILY"/>
    <property type="match status" value="1"/>
</dbReference>
<dbReference type="Gene3D" id="1.10.10.10">
    <property type="entry name" value="Winged helix-like DNA-binding domain superfamily/Winged helix DNA-binding domain"/>
    <property type="match status" value="1"/>
</dbReference>
<feature type="domain" description="HTH marR-type" evidence="1">
    <location>
        <begin position="14"/>
        <end position="154"/>
    </location>
</feature>
<dbReference type="EMBL" id="JBHSMF010000002">
    <property type="protein sequence ID" value="MFC5496341.1"/>
    <property type="molecule type" value="Genomic_DNA"/>
</dbReference>
<dbReference type="SUPFAM" id="SSF46785">
    <property type="entry name" value="Winged helix' DNA-binding domain"/>
    <property type="match status" value="1"/>
</dbReference>
<dbReference type="Proteomes" id="UP001596037">
    <property type="component" value="Unassembled WGS sequence"/>
</dbReference>